<organism evidence="1 2">
    <name type="scientific">Jiella flava</name>
    <dbReference type="NCBI Taxonomy" id="2816857"/>
    <lineage>
        <taxon>Bacteria</taxon>
        <taxon>Pseudomonadati</taxon>
        <taxon>Pseudomonadota</taxon>
        <taxon>Alphaproteobacteria</taxon>
        <taxon>Hyphomicrobiales</taxon>
        <taxon>Aurantimonadaceae</taxon>
        <taxon>Jiella</taxon>
    </lineage>
</organism>
<protein>
    <submittedName>
        <fullName evidence="1">Uncharacterized protein</fullName>
    </submittedName>
</protein>
<comment type="caution">
    <text evidence="1">The sequence shown here is derived from an EMBL/GenBank/DDBJ whole genome shotgun (WGS) entry which is preliminary data.</text>
</comment>
<evidence type="ECO:0000313" key="1">
    <source>
        <dbReference type="EMBL" id="MBO0664558.1"/>
    </source>
</evidence>
<accession>A0A939G2W6</accession>
<proteinExistence type="predicted"/>
<gene>
    <name evidence="1" type="ORF">J1C48_18465</name>
</gene>
<keyword evidence="2" id="KW-1185">Reference proteome</keyword>
<dbReference type="RefSeq" id="WP_207259473.1">
    <property type="nucleotide sequence ID" value="NZ_JAFMPP010000027.1"/>
</dbReference>
<evidence type="ECO:0000313" key="2">
    <source>
        <dbReference type="Proteomes" id="UP000664122"/>
    </source>
</evidence>
<dbReference type="AlphaFoldDB" id="A0A939G2W6"/>
<name>A0A939G2W6_9HYPH</name>
<reference evidence="1" key="1">
    <citation type="submission" date="2021-03" db="EMBL/GenBank/DDBJ databases">
        <title>Whole genome sequence of Jiella sp. CQZ9-1.</title>
        <authorList>
            <person name="Tuo L."/>
        </authorList>
    </citation>
    <scope>NUCLEOTIDE SEQUENCE</scope>
    <source>
        <strain evidence="1">CQZ9-1</strain>
    </source>
</reference>
<dbReference type="Proteomes" id="UP000664122">
    <property type="component" value="Unassembled WGS sequence"/>
</dbReference>
<sequence>MAQLTGLPPETVRVRLVAQHYFSHLVPRTGHAGHGAYHLHASDPRDGATILVDHAALFKLLGGPLKRLGGVAGQLLTAASASRVMAGLCEAEPVAAHVPGPNGLPGGYPALVSRNGIELDLPPGLSRQEAIAINETCQAADGIERIDADGTAWFAEREMAVMRQMLGYDVRSMALSECAGQARELAAAYAAFKAGPFHPNLEEAA</sequence>
<dbReference type="EMBL" id="JAFMPP010000027">
    <property type="protein sequence ID" value="MBO0664558.1"/>
    <property type="molecule type" value="Genomic_DNA"/>
</dbReference>